<dbReference type="AlphaFoldDB" id="A0A392VYI6"/>
<organism evidence="1 2">
    <name type="scientific">Trifolium medium</name>
    <dbReference type="NCBI Taxonomy" id="97028"/>
    <lineage>
        <taxon>Eukaryota</taxon>
        <taxon>Viridiplantae</taxon>
        <taxon>Streptophyta</taxon>
        <taxon>Embryophyta</taxon>
        <taxon>Tracheophyta</taxon>
        <taxon>Spermatophyta</taxon>
        <taxon>Magnoliopsida</taxon>
        <taxon>eudicotyledons</taxon>
        <taxon>Gunneridae</taxon>
        <taxon>Pentapetalae</taxon>
        <taxon>rosids</taxon>
        <taxon>fabids</taxon>
        <taxon>Fabales</taxon>
        <taxon>Fabaceae</taxon>
        <taxon>Papilionoideae</taxon>
        <taxon>50 kb inversion clade</taxon>
        <taxon>NPAAA clade</taxon>
        <taxon>Hologalegina</taxon>
        <taxon>IRL clade</taxon>
        <taxon>Trifolieae</taxon>
        <taxon>Trifolium</taxon>
    </lineage>
</organism>
<name>A0A392VYI6_9FABA</name>
<evidence type="ECO:0000313" key="1">
    <source>
        <dbReference type="EMBL" id="MCI92523.1"/>
    </source>
</evidence>
<comment type="caution">
    <text evidence="1">The sequence shown here is derived from an EMBL/GenBank/DDBJ whole genome shotgun (WGS) entry which is preliminary data.</text>
</comment>
<evidence type="ECO:0000313" key="2">
    <source>
        <dbReference type="Proteomes" id="UP000265520"/>
    </source>
</evidence>
<keyword evidence="2" id="KW-1185">Reference proteome</keyword>
<accession>A0A392VYI6</accession>
<dbReference type="EMBL" id="LXQA011303541">
    <property type="protein sequence ID" value="MCI92523.1"/>
    <property type="molecule type" value="Genomic_DNA"/>
</dbReference>
<reference evidence="1 2" key="1">
    <citation type="journal article" date="2018" name="Front. Plant Sci.">
        <title>Red Clover (Trifolium pratense) and Zigzag Clover (T. medium) - A Picture of Genomic Similarities and Differences.</title>
        <authorList>
            <person name="Dluhosova J."/>
            <person name="Istvanek J."/>
            <person name="Nedelnik J."/>
            <person name="Repkova J."/>
        </authorList>
    </citation>
    <scope>NUCLEOTIDE SEQUENCE [LARGE SCALE GENOMIC DNA]</scope>
    <source>
        <strain evidence="2">cv. 10/8</strain>
        <tissue evidence="1">Leaf</tissue>
    </source>
</reference>
<sequence length="50" mass="5657">MMSLLHRGTGQASERLEVCCETVHKLVEEVRASYAPDIVDFGKALRYRSC</sequence>
<proteinExistence type="predicted"/>
<dbReference type="Proteomes" id="UP000265520">
    <property type="component" value="Unassembled WGS sequence"/>
</dbReference>
<protein>
    <submittedName>
        <fullName evidence="1">Uncharacterized protein</fullName>
    </submittedName>
</protein>